<evidence type="ECO:0000256" key="1">
    <source>
        <dbReference type="ARBA" id="ARBA00000815"/>
    </source>
</evidence>
<proteinExistence type="inferred from homology"/>
<reference evidence="9 10" key="1">
    <citation type="journal article" date="2022" name="bioRxiv">
        <title>Ecology and evolution of chlamydial symbionts of arthropods.</title>
        <authorList>
            <person name="Halter T."/>
            <person name="Koestlbacher S."/>
            <person name="Collingro A."/>
            <person name="Sixt B.S."/>
            <person name="Toenshoff E.R."/>
            <person name="Hendrickx F."/>
            <person name="Kostanjsek R."/>
            <person name="Horn M."/>
        </authorList>
    </citation>
    <scope>NUCLEOTIDE SEQUENCE [LARGE SCALE GENOMIC DNA]</scope>
    <source>
        <strain evidence="9">W744xW776</strain>
    </source>
</reference>
<feature type="binding site" evidence="7">
    <location>
        <position position="99"/>
    </location>
    <ligand>
        <name>a divalent metal cation</name>
        <dbReference type="ChEBI" id="CHEBI:60240"/>
    </ligand>
</feature>
<evidence type="ECO:0000256" key="7">
    <source>
        <dbReference type="HAMAP-Rule" id="MF_00060"/>
    </source>
</evidence>
<evidence type="ECO:0000313" key="9">
    <source>
        <dbReference type="EMBL" id="QYF49047.1"/>
    </source>
</evidence>
<dbReference type="GO" id="GO:0008253">
    <property type="term" value="F:5'-nucleotidase activity"/>
    <property type="evidence" value="ECO:0007669"/>
    <property type="project" value="UniProtKB-EC"/>
</dbReference>
<comment type="cofactor">
    <cofactor evidence="7">
        <name>a divalent metal cation</name>
        <dbReference type="ChEBI" id="CHEBI:60240"/>
    </cofactor>
    <text evidence="7">Binds 1 divalent metal cation per subunit.</text>
</comment>
<comment type="function">
    <text evidence="7">Nucleotidase that shows phosphatase activity on nucleoside 5'-monophosphates.</text>
</comment>
<keyword evidence="10" id="KW-1185">Reference proteome</keyword>
<keyword evidence="3 7" id="KW-0963">Cytoplasm</keyword>
<accession>A0ABX8V642</accession>
<evidence type="ECO:0000256" key="2">
    <source>
        <dbReference type="ARBA" id="ARBA00011062"/>
    </source>
</evidence>
<evidence type="ECO:0000256" key="3">
    <source>
        <dbReference type="ARBA" id="ARBA00022490"/>
    </source>
</evidence>
<dbReference type="EC" id="3.1.3.5" evidence="7"/>
<protein>
    <recommendedName>
        <fullName evidence="7">5'-nucleotidase SurE</fullName>
        <ecNumber evidence="7">3.1.3.5</ecNumber>
    </recommendedName>
    <alternativeName>
        <fullName evidence="7">Nucleoside 5'-monophosphate phosphohydrolase</fullName>
    </alternativeName>
</protein>
<evidence type="ECO:0000256" key="5">
    <source>
        <dbReference type="ARBA" id="ARBA00022741"/>
    </source>
</evidence>
<dbReference type="PANTHER" id="PTHR30457:SF12">
    <property type="entry name" value="5'_3'-NUCLEOTIDASE SURE"/>
    <property type="match status" value="1"/>
</dbReference>
<keyword evidence="6 7" id="KW-0378">Hydrolase</keyword>
<dbReference type="HAMAP" id="MF_00060">
    <property type="entry name" value="SurE"/>
    <property type="match status" value="1"/>
</dbReference>
<feature type="domain" description="Survival protein SurE-like phosphatase/nucleotidase" evidence="8">
    <location>
        <begin position="7"/>
        <end position="189"/>
    </location>
</feature>
<sequence>MQKKPYILITNDDGIEAPGLFALYQAVCSFAEVVIIAPASEQSGVGAGISLRNPLQIQSVLWPNNPAAWKVTGTPADCVRLGLHAILDQTPDLILSGINRGSNAGRTVLYSGTVGAVIEGTMKNVPGIAFSSVNYKNPNYEQFKEFVQPIALQCLAQPLPKGTLLNVNFPNAEKIQGIKLAHQGMGYWMEAPEQRLHPEGHEYYWLGGKWSTHEEEEGSDVYLLEKGYVTAVPIHVNHLTDKALLLERKQPFEHFVNSKSTLTEL</sequence>
<dbReference type="EMBL" id="CP075587">
    <property type="protein sequence ID" value="QYF49047.1"/>
    <property type="molecule type" value="Genomic_DNA"/>
</dbReference>
<organism evidence="9 10">
    <name type="scientific">Candidatus Rhabdochlamydia oedothoracis</name>
    <dbReference type="NCBI Taxonomy" id="2720720"/>
    <lineage>
        <taxon>Bacteria</taxon>
        <taxon>Pseudomonadati</taxon>
        <taxon>Chlamydiota</taxon>
        <taxon>Chlamydiia</taxon>
        <taxon>Parachlamydiales</taxon>
        <taxon>Candidatus Rhabdochlamydiaceae</taxon>
        <taxon>Candidatus Rhabdochlamydia</taxon>
    </lineage>
</organism>
<dbReference type="InterPro" id="IPR002828">
    <property type="entry name" value="SurE-like_Pase/nucleotidase"/>
</dbReference>
<dbReference type="RefSeq" id="WP_245397497.1">
    <property type="nucleotide sequence ID" value="NZ_CP075587.1"/>
</dbReference>
<dbReference type="NCBIfam" id="TIGR00087">
    <property type="entry name" value="surE"/>
    <property type="match status" value="1"/>
</dbReference>
<keyword evidence="4 7" id="KW-0479">Metal-binding</keyword>
<gene>
    <name evidence="7" type="primary">surE</name>
    <name evidence="9" type="ORF">RHABOEDO_001308</name>
</gene>
<evidence type="ECO:0000313" key="10">
    <source>
        <dbReference type="Proteomes" id="UP000826014"/>
    </source>
</evidence>
<evidence type="ECO:0000256" key="6">
    <source>
        <dbReference type="ARBA" id="ARBA00022801"/>
    </source>
</evidence>
<dbReference type="Pfam" id="PF01975">
    <property type="entry name" value="SurE"/>
    <property type="match status" value="1"/>
</dbReference>
<comment type="catalytic activity">
    <reaction evidence="1 7">
        <text>a ribonucleoside 5'-phosphate + H2O = a ribonucleoside + phosphate</text>
        <dbReference type="Rhea" id="RHEA:12484"/>
        <dbReference type="ChEBI" id="CHEBI:15377"/>
        <dbReference type="ChEBI" id="CHEBI:18254"/>
        <dbReference type="ChEBI" id="CHEBI:43474"/>
        <dbReference type="ChEBI" id="CHEBI:58043"/>
        <dbReference type="EC" id="3.1.3.5"/>
    </reaction>
</comment>
<evidence type="ECO:0000259" key="8">
    <source>
        <dbReference type="Pfam" id="PF01975"/>
    </source>
</evidence>
<name>A0ABX8V642_9BACT</name>
<dbReference type="InterPro" id="IPR030048">
    <property type="entry name" value="SurE"/>
</dbReference>
<dbReference type="Gene3D" id="3.40.1210.10">
    <property type="entry name" value="Survival protein SurE-like phosphatase/nucleotidase"/>
    <property type="match status" value="1"/>
</dbReference>
<keyword evidence="5 7" id="KW-0547">Nucleotide-binding</keyword>
<feature type="binding site" evidence="7">
    <location>
        <position position="13"/>
    </location>
    <ligand>
        <name>a divalent metal cation</name>
        <dbReference type="ChEBI" id="CHEBI:60240"/>
    </ligand>
</feature>
<dbReference type="InterPro" id="IPR036523">
    <property type="entry name" value="SurE-like_sf"/>
</dbReference>
<dbReference type="SUPFAM" id="SSF64167">
    <property type="entry name" value="SurE-like"/>
    <property type="match status" value="1"/>
</dbReference>
<feature type="binding site" evidence="7">
    <location>
        <position position="43"/>
    </location>
    <ligand>
        <name>a divalent metal cation</name>
        <dbReference type="ChEBI" id="CHEBI:60240"/>
    </ligand>
</feature>
<comment type="similarity">
    <text evidence="2 7">Belongs to the SurE nucleotidase family.</text>
</comment>
<dbReference type="NCBIfam" id="NF001490">
    <property type="entry name" value="PRK00346.1-4"/>
    <property type="match status" value="1"/>
</dbReference>
<evidence type="ECO:0000256" key="4">
    <source>
        <dbReference type="ARBA" id="ARBA00022723"/>
    </source>
</evidence>
<dbReference type="Proteomes" id="UP000826014">
    <property type="component" value="Chromosome"/>
</dbReference>
<comment type="subcellular location">
    <subcellularLocation>
        <location evidence="7">Cytoplasm</location>
    </subcellularLocation>
</comment>
<feature type="binding site" evidence="7">
    <location>
        <position position="12"/>
    </location>
    <ligand>
        <name>a divalent metal cation</name>
        <dbReference type="ChEBI" id="CHEBI:60240"/>
    </ligand>
</feature>
<dbReference type="PANTHER" id="PTHR30457">
    <property type="entry name" value="5'-NUCLEOTIDASE SURE"/>
    <property type="match status" value="1"/>
</dbReference>